<keyword evidence="4" id="KW-1185">Reference proteome</keyword>
<organism evidence="3 4">
    <name type="scientific">Nicotiana attenuata</name>
    <name type="common">Coyote tobacco</name>
    <dbReference type="NCBI Taxonomy" id="49451"/>
    <lineage>
        <taxon>Eukaryota</taxon>
        <taxon>Viridiplantae</taxon>
        <taxon>Streptophyta</taxon>
        <taxon>Embryophyta</taxon>
        <taxon>Tracheophyta</taxon>
        <taxon>Spermatophyta</taxon>
        <taxon>Magnoliopsida</taxon>
        <taxon>eudicotyledons</taxon>
        <taxon>Gunneridae</taxon>
        <taxon>Pentapetalae</taxon>
        <taxon>asterids</taxon>
        <taxon>lamiids</taxon>
        <taxon>Solanales</taxon>
        <taxon>Solanaceae</taxon>
        <taxon>Nicotianoideae</taxon>
        <taxon>Nicotianeae</taxon>
        <taxon>Nicotiana</taxon>
    </lineage>
</organism>
<dbReference type="OMA" id="VAPNMIS"/>
<dbReference type="OrthoDB" id="5148094at2759"/>
<dbReference type="Gene3D" id="1.25.10.10">
    <property type="entry name" value="Leucine-rich Repeat Variant"/>
    <property type="match status" value="1"/>
</dbReference>
<name>A0A1J6IFU7_NICAT</name>
<evidence type="ECO:0000313" key="3">
    <source>
        <dbReference type="EMBL" id="OIS99407.1"/>
    </source>
</evidence>
<dbReference type="STRING" id="49451.A0A1J6IFU7"/>
<gene>
    <name evidence="3" type="ORF">A4A49_41152</name>
</gene>
<dbReference type="GO" id="GO:0006417">
    <property type="term" value="P:regulation of translation"/>
    <property type="evidence" value="ECO:0007669"/>
    <property type="project" value="TreeGrafter"/>
</dbReference>
<proteinExistence type="predicted"/>
<evidence type="ECO:0000313" key="4">
    <source>
        <dbReference type="Proteomes" id="UP000187609"/>
    </source>
</evidence>
<comment type="caution">
    <text evidence="3">The sequence shown here is derived from an EMBL/GenBank/DDBJ whole genome shotgun (WGS) entry which is preliminary data.</text>
</comment>
<dbReference type="KEGG" id="nau:109231046"/>
<dbReference type="GO" id="GO:0005829">
    <property type="term" value="C:cytosol"/>
    <property type="evidence" value="ECO:0007669"/>
    <property type="project" value="TreeGrafter"/>
</dbReference>
<dbReference type="Proteomes" id="UP000187609">
    <property type="component" value="Unassembled WGS sequence"/>
</dbReference>
<reference evidence="3" key="1">
    <citation type="submission" date="2016-11" db="EMBL/GenBank/DDBJ databases">
        <title>The genome of Nicotiana attenuata.</title>
        <authorList>
            <person name="Xu S."/>
            <person name="Brockmoeller T."/>
            <person name="Gaquerel E."/>
            <person name="Navarro A."/>
            <person name="Kuhl H."/>
            <person name="Gase K."/>
            <person name="Ling Z."/>
            <person name="Zhou W."/>
            <person name="Kreitzer C."/>
            <person name="Stanke M."/>
            <person name="Tang H."/>
            <person name="Lyons E."/>
            <person name="Pandey P."/>
            <person name="Pandey S.P."/>
            <person name="Timmermann B."/>
            <person name="Baldwin I.T."/>
        </authorList>
    </citation>
    <scope>NUCLEOTIDE SEQUENCE [LARGE SCALE GENOMIC DNA]</scope>
    <source>
        <strain evidence="3">UT</strain>
    </source>
</reference>
<dbReference type="Gramene" id="OIS99407">
    <property type="protein sequence ID" value="OIS99407"/>
    <property type="gene ID" value="A4A49_41152"/>
</dbReference>
<feature type="domain" description="Stalled ribosome sensor GCN1-like HEAT repeats region" evidence="2">
    <location>
        <begin position="20"/>
        <end position="122"/>
    </location>
</feature>
<keyword evidence="1" id="KW-0677">Repeat</keyword>
<dbReference type="SUPFAM" id="SSF48371">
    <property type="entry name" value="ARM repeat"/>
    <property type="match status" value="1"/>
</dbReference>
<evidence type="ECO:0000256" key="1">
    <source>
        <dbReference type="ARBA" id="ARBA00022737"/>
    </source>
</evidence>
<dbReference type="GO" id="GO:0019887">
    <property type="term" value="F:protein kinase regulator activity"/>
    <property type="evidence" value="ECO:0007669"/>
    <property type="project" value="TreeGrafter"/>
</dbReference>
<dbReference type="InterPro" id="IPR011989">
    <property type="entry name" value="ARM-like"/>
</dbReference>
<protein>
    <recommendedName>
        <fullName evidence="2">Stalled ribosome sensor GCN1-like HEAT repeats region domain-containing protein</fullName>
    </recommendedName>
</protein>
<dbReference type="AlphaFoldDB" id="A0A1J6IFU7"/>
<dbReference type="GO" id="GO:0034198">
    <property type="term" value="P:cellular response to amino acid starvation"/>
    <property type="evidence" value="ECO:0007669"/>
    <property type="project" value="TreeGrafter"/>
</dbReference>
<dbReference type="InterPro" id="IPR016024">
    <property type="entry name" value="ARM-type_fold"/>
</dbReference>
<dbReference type="PANTHER" id="PTHR23346">
    <property type="entry name" value="TRANSLATIONAL ACTIVATOR GCN1-RELATED"/>
    <property type="match status" value="1"/>
</dbReference>
<dbReference type="EMBL" id="MJEQ01037190">
    <property type="protein sequence ID" value="OIS99407.1"/>
    <property type="molecule type" value="Genomic_DNA"/>
</dbReference>
<evidence type="ECO:0000259" key="2">
    <source>
        <dbReference type="Pfam" id="PF23271"/>
    </source>
</evidence>
<dbReference type="InterPro" id="IPR057546">
    <property type="entry name" value="HEAT_GCN1"/>
</dbReference>
<dbReference type="PANTHER" id="PTHR23346:SF7">
    <property type="entry name" value="STALLED RIBOSOME SENSOR GCN1"/>
    <property type="match status" value="1"/>
</dbReference>
<sequence>MLRRLAVGIEIVCSFFDLLSSLASIRRSSAYLIGYLFKNCDIYIGDVAPNMISTLIILFSDPDSDTMVVAWQALSSVVSSVPKEVLPTYIKLVRDAASTSRDKERRKKKGGPVLIPGFCLPKALQPLLPIFLQALDSYYR</sequence>
<dbReference type="Pfam" id="PF23271">
    <property type="entry name" value="HEAT_GCN1"/>
    <property type="match status" value="1"/>
</dbReference>
<accession>A0A1J6IFU7</accession>